<reference evidence="6 7" key="1">
    <citation type="submission" date="2021-01" db="EMBL/GenBank/DDBJ databases">
        <title>Genomic Encyclopedia of Type Strains, Phase IV (KMG-IV): sequencing the most valuable type-strain genomes for metagenomic binning, comparative biology and taxonomic classification.</title>
        <authorList>
            <person name="Goeker M."/>
        </authorList>
    </citation>
    <scope>NUCLEOTIDE SEQUENCE [LARGE SCALE GENOMIC DNA]</scope>
    <source>
        <strain evidence="6 7">DSM 104297</strain>
    </source>
</reference>
<proteinExistence type="predicted"/>
<accession>A0ABS2QSN6</accession>
<feature type="transmembrane region" description="Helical" evidence="5">
    <location>
        <begin position="29"/>
        <end position="49"/>
    </location>
</feature>
<dbReference type="PRINTS" id="PR00834">
    <property type="entry name" value="PROTEASES2C"/>
</dbReference>
<protein>
    <submittedName>
        <fullName evidence="6">S1-C subfamily serine protease</fullName>
    </submittedName>
</protein>
<evidence type="ECO:0000256" key="5">
    <source>
        <dbReference type="SAM" id="Phobius"/>
    </source>
</evidence>
<feature type="compositionally biased region" description="Acidic residues" evidence="4">
    <location>
        <begin position="435"/>
        <end position="445"/>
    </location>
</feature>
<gene>
    <name evidence="6" type="ORF">JOC83_001310</name>
</gene>
<keyword evidence="7" id="KW-1185">Reference proteome</keyword>
<dbReference type="InterPro" id="IPR009003">
    <property type="entry name" value="Peptidase_S1_PA"/>
</dbReference>
<comment type="caution">
    <text evidence="6">The sequence shown here is derived from an EMBL/GenBank/DDBJ whole genome shotgun (WGS) entry which is preliminary data.</text>
</comment>
<dbReference type="PANTHER" id="PTHR43343:SF3">
    <property type="entry name" value="PROTEASE DO-LIKE 8, CHLOROPLASTIC"/>
    <property type="match status" value="1"/>
</dbReference>
<dbReference type="GO" id="GO:0006508">
    <property type="term" value="P:proteolysis"/>
    <property type="evidence" value="ECO:0007669"/>
    <property type="project" value="UniProtKB-KW"/>
</dbReference>
<evidence type="ECO:0000256" key="1">
    <source>
        <dbReference type="ARBA" id="ARBA00022670"/>
    </source>
</evidence>
<dbReference type="PANTHER" id="PTHR43343">
    <property type="entry name" value="PEPTIDASE S12"/>
    <property type="match status" value="1"/>
</dbReference>
<keyword evidence="1 6" id="KW-0645">Protease</keyword>
<keyword evidence="3" id="KW-0720">Serine protease</keyword>
<evidence type="ECO:0000256" key="4">
    <source>
        <dbReference type="SAM" id="MobiDB-lite"/>
    </source>
</evidence>
<name>A0ABS2QSN6_9BACI</name>
<feature type="compositionally biased region" description="Acidic residues" evidence="4">
    <location>
        <begin position="346"/>
        <end position="425"/>
    </location>
</feature>
<feature type="region of interest" description="Disordered" evidence="4">
    <location>
        <begin position="346"/>
        <end position="445"/>
    </location>
</feature>
<dbReference type="GO" id="GO:0008233">
    <property type="term" value="F:peptidase activity"/>
    <property type="evidence" value="ECO:0007669"/>
    <property type="project" value="UniProtKB-KW"/>
</dbReference>
<evidence type="ECO:0000256" key="2">
    <source>
        <dbReference type="ARBA" id="ARBA00022801"/>
    </source>
</evidence>
<keyword evidence="5" id="KW-0472">Membrane</keyword>
<keyword evidence="2" id="KW-0378">Hydrolase</keyword>
<evidence type="ECO:0000256" key="3">
    <source>
        <dbReference type="ARBA" id="ARBA00022825"/>
    </source>
</evidence>
<dbReference type="Gene3D" id="2.40.10.120">
    <property type="match status" value="1"/>
</dbReference>
<dbReference type="Pfam" id="PF13365">
    <property type="entry name" value="Trypsin_2"/>
    <property type="match status" value="1"/>
</dbReference>
<sequence>MYCSKCGGQIETRGTYCGHCGTKLKKNKLLQVVTIGLVVACIGVFFFIGKEFYSQELSNEPVVKSEVEKVSQPVEEPAPVQKEIVTKLVKEEEANLTEVIASAQEKVFTVFTDYSQGSSFLINEQGDLLTNAHVVEGAVNVVVRDKEGTDYEGRVIGYSNDIDIAIIRVNGLKGKAPLALERENSSTIGEEVIALGSPRGLENTATFGHISGTNRSFVIPPHTYEGIYQISAPIAPGNSGGPLLNRKTGHVLAINSARHSEEVQIGFSIPIYQIATLIDEWIDSPMSEQEIMELFYNASGLFFYQELYGNEGYFEDGDYNEDYNYYDEWSYEEDSGYDEEDTYLEDEGYDEEDTYLEDEGYDEEETYPEDDSYDEEETYPEDDSYDEEETYPEDDGYYEEDTYPEDDSYNEDPPLEEETGAEETDSTIVNKESIVDEETDEELEN</sequence>
<evidence type="ECO:0000313" key="6">
    <source>
        <dbReference type="EMBL" id="MBM7702476.1"/>
    </source>
</evidence>
<keyword evidence="5" id="KW-1133">Transmembrane helix</keyword>
<dbReference type="SUPFAM" id="SSF50494">
    <property type="entry name" value="Trypsin-like serine proteases"/>
    <property type="match status" value="1"/>
</dbReference>
<keyword evidence="5" id="KW-0812">Transmembrane</keyword>
<dbReference type="InterPro" id="IPR001940">
    <property type="entry name" value="Peptidase_S1C"/>
</dbReference>
<dbReference type="InterPro" id="IPR051201">
    <property type="entry name" value="Chloro_Bact_Ser_Proteases"/>
</dbReference>
<dbReference type="Proteomes" id="UP000809829">
    <property type="component" value="Unassembled WGS sequence"/>
</dbReference>
<evidence type="ECO:0000313" key="7">
    <source>
        <dbReference type="Proteomes" id="UP000809829"/>
    </source>
</evidence>
<dbReference type="EMBL" id="JAFBFC010000002">
    <property type="protein sequence ID" value="MBM7702476.1"/>
    <property type="molecule type" value="Genomic_DNA"/>
</dbReference>
<dbReference type="RefSeq" id="WP_205185553.1">
    <property type="nucleotide sequence ID" value="NZ_JAFBFC010000002.1"/>
</dbReference>
<organism evidence="6 7">
    <name type="scientific">Priestia iocasae</name>
    <dbReference type="NCBI Taxonomy" id="2291674"/>
    <lineage>
        <taxon>Bacteria</taxon>
        <taxon>Bacillati</taxon>
        <taxon>Bacillota</taxon>
        <taxon>Bacilli</taxon>
        <taxon>Bacillales</taxon>
        <taxon>Bacillaceae</taxon>
        <taxon>Priestia</taxon>
    </lineage>
</organism>